<comment type="caution">
    <text evidence="2">The sequence shown here is derived from an EMBL/GenBank/DDBJ whole genome shotgun (WGS) entry which is preliminary data.</text>
</comment>
<evidence type="ECO:0000313" key="2">
    <source>
        <dbReference type="EMBL" id="NHM03440.1"/>
    </source>
</evidence>
<keyword evidence="3" id="KW-1185">Reference proteome</keyword>
<feature type="transmembrane region" description="Helical" evidence="1">
    <location>
        <begin position="5"/>
        <end position="21"/>
    </location>
</feature>
<name>A0ABX0IB76_9FLAO</name>
<feature type="transmembrane region" description="Helical" evidence="1">
    <location>
        <begin position="36"/>
        <end position="57"/>
    </location>
</feature>
<protein>
    <submittedName>
        <fullName evidence="2">DUF1294 domain-containing protein</fullName>
    </submittedName>
</protein>
<evidence type="ECO:0000256" key="1">
    <source>
        <dbReference type="SAM" id="Phobius"/>
    </source>
</evidence>
<gene>
    <name evidence="2" type="ORF">G4L40_01840</name>
</gene>
<keyword evidence="1" id="KW-1133">Transmembrane helix</keyword>
<evidence type="ECO:0000313" key="3">
    <source>
        <dbReference type="Proteomes" id="UP000761423"/>
    </source>
</evidence>
<accession>A0ABX0IB76</accession>
<sequence>MEPILFYLLMINLITLFVWGYDKKMAKKNGNRISEIRLLWLIFLGGLLGGIVGMLLFRHKISKRSFLLKFFTVGILQLIVLRFILRILWN</sequence>
<keyword evidence="1" id="KW-0812">Transmembrane</keyword>
<feature type="transmembrane region" description="Helical" evidence="1">
    <location>
        <begin position="66"/>
        <end position="89"/>
    </location>
</feature>
<dbReference type="EMBL" id="JAAJBV010000001">
    <property type="protein sequence ID" value="NHM03440.1"/>
    <property type="molecule type" value="Genomic_DNA"/>
</dbReference>
<dbReference type="InterPro" id="IPR010718">
    <property type="entry name" value="DUF1294"/>
</dbReference>
<dbReference type="RefSeq" id="WP_166235437.1">
    <property type="nucleotide sequence ID" value="NZ_JAAJBV010000001.1"/>
</dbReference>
<dbReference type="Pfam" id="PF06961">
    <property type="entry name" value="DUF1294"/>
    <property type="match status" value="1"/>
</dbReference>
<reference evidence="2 3" key="1">
    <citation type="submission" date="2020-02" db="EMBL/GenBank/DDBJ databases">
        <authorList>
            <person name="Chen W.-M."/>
        </authorList>
    </citation>
    <scope>NUCLEOTIDE SEQUENCE [LARGE SCALE GENOMIC DNA]</scope>
    <source>
        <strain evidence="2 3">TWA-26</strain>
    </source>
</reference>
<dbReference type="Proteomes" id="UP000761423">
    <property type="component" value="Unassembled WGS sequence"/>
</dbReference>
<keyword evidence="1" id="KW-0472">Membrane</keyword>
<organism evidence="2 3">
    <name type="scientific">Flavobacterium celericrescens</name>
    <dbReference type="NCBI Taxonomy" id="2709780"/>
    <lineage>
        <taxon>Bacteria</taxon>
        <taxon>Pseudomonadati</taxon>
        <taxon>Bacteroidota</taxon>
        <taxon>Flavobacteriia</taxon>
        <taxon>Flavobacteriales</taxon>
        <taxon>Flavobacteriaceae</taxon>
        <taxon>Flavobacterium</taxon>
    </lineage>
</organism>
<proteinExistence type="predicted"/>